<keyword evidence="3" id="KW-1185">Reference proteome</keyword>
<feature type="signal peptide" evidence="1">
    <location>
        <begin position="1"/>
        <end position="21"/>
    </location>
</feature>
<evidence type="ECO:0008006" key="4">
    <source>
        <dbReference type="Google" id="ProtNLM"/>
    </source>
</evidence>
<name>A0A517M105_9BACT</name>
<keyword evidence="1" id="KW-0732">Signal</keyword>
<dbReference type="RefSeq" id="WP_145345772.1">
    <property type="nucleotide sequence ID" value="NZ_CP036261.1"/>
</dbReference>
<proteinExistence type="predicted"/>
<evidence type="ECO:0000256" key="1">
    <source>
        <dbReference type="SAM" id="SignalP"/>
    </source>
</evidence>
<protein>
    <recommendedName>
        <fullName evidence="4">Lipoprotein</fullName>
    </recommendedName>
</protein>
<dbReference type="AlphaFoldDB" id="A0A517M105"/>
<accession>A0A517M105</accession>
<evidence type="ECO:0000313" key="2">
    <source>
        <dbReference type="EMBL" id="QDS88499.1"/>
    </source>
</evidence>
<dbReference type="EMBL" id="CP036261">
    <property type="protein sequence ID" value="QDS88499.1"/>
    <property type="molecule type" value="Genomic_DNA"/>
</dbReference>
<dbReference type="KEGG" id="ruv:EC9_26900"/>
<reference evidence="2 3" key="1">
    <citation type="submission" date="2019-02" db="EMBL/GenBank/DDBJ databases">
        <title>Deep-cultivation of Planctomycetes and their phenomic and genomic characterization uncovers novel biology.</title>
        <authorList>
            <person name="Wiegand S."/>
            <person name="Jogler M."/>
            <person name="Boedeker C."/>
            <person name="Pinto D."/>
            <person name="Vollmers J."/>
            <person name="Rivas-Marin E."/>
            <person name="Kohn T."/>
            <person name="Peeters S.H."/>
            <person name="Heuer A."/>
            <person name="Rast P."/>
            <person name="Oberbeckmann S."/>
            <person name="Bunk B."/>
            <person name="Jeske O."/>
            <person name="Meyerdierks A."/>
            <person name="Storesund J.E."/>
            <person name="Kallscheuer N."/>
            <person name="Luecker S."/>
            <person name="Lage O.M."/>
            <person name="Pohl T."/>
            <person name="Merkel B.J."/>
            <person name="Hornburger P."/>
            <person name="Mueller R.-W."/>
            <person name="Bruemmer F."/>
            <person name="Labrenz M."/>
            <person name="Spormann A.M."/>
            <person name="Op den Camp H."/>
            <person name="Overmann J."/>
            <person name="Amann R."/>
            <person name="Jetten M.S.M."/>
            <person name="Mascher T."/>
            <person name="Medema M.H."/>
            <person name="Devos D.P."/>
            <person name="Kaster A.-K."/>
            <person name="Ovreas L."/>
            <person name="Rohde M."/>
            <person name="Galperin M.Y."/>
            <person name="Jogler C."/>
        </authorList>
    </citation>
    <scope>NUCLEOTIDE SEQUENCE [LARGE SCALE GENOMIC DNA]</scope>
    <source>
        <strain evidence="2 3">EC9</strain>
    </source>
</reference>
<evidence type="ECO:0000313" key="3">
    <source>
        <dbReference type="Proteomes" id="UP000319557"/>
    </source>
</evidence>
<sequence precursor="true">MKTPVLLATILLCTMPGCVLEWDNKPSANNATSDSSLIGEYYTQDSKGVRRDATIARSDDRDYPFAATFTIDKEPVTFLFQTYKIGNTRLIFVKAIENVSKEHLVFRYNVTRTQVAIEMVGESFFKENPKALPGTKIETTTSEKYNVKTTKVRIVSKPTQIDAFFLLHGESDEIYDTNDPMLLNRIGT</sequence>
<dbReference type="Proteomes" id="UP000319557">
    <property type="component" value="Chromosome"/>
</dbReference>
<gene>
    <name evidence="2" type="ORF">EC9_26900</name>
</gene>
<organism evidence="2 3">
    <name type="scientific">Rosistilla ulvae</name>
    <dbReference type="NCBI Taxonomy" id="1930277"/>
    <lineage>
        <taxon>Bacteria</taxon>
        <taxon>Pseudomonadati</taxon>
        <taxon>Planctomycetota</taxon>
        <taxon>Planctomycetia</taxon>
        <taxon>Pirellulales</taxon>
        <taxon>Pirellulaceae</taxon>
        <taxon>Rosistilla</taxon>
    </lineage>
</organism>
<feature type="chain" id="PRO_5021900641" description="Lipoprotein" evidence="1">
    <location>
        <begin position="22"/>
        <end position="188"/>
    </location>
</feature>